<feature type="coiled-coil region" evidence="10">
    <location>
        <begin position="323"/>
        <end position="353"/>
    </location>
</feature>
<evidence type="ECO:0000256" key="9">
    <source>
        <dbReference type="ARBA" id="ARBA00046435"/>
    </source>
</evidence>
<evidence type="ECO:0000256" key="2">
    <source>
        <dbReference type="ARBA" id="ARBA00006875"/>
    </source>
</evidence>
<dbReference type="PANTHER" id="PTHR14517:SF6">
    <property type="entry name" value="RE41410P"/>
    <property type="match status" value="1"/>
</dbReference>
<dbReference type="Proteomes" id="UP000694941">
    <property type="component" value="Unplaced"/>
</dbReference>
<feature type="compositionally biased region" description="Basic and acidic residues" evidence="11">
    <location>
        <begin position="108"/>
        <end position="125"/>
    </location>
</feature>
<evidence type="ECO:0000256" key="3">
    <source>
        <dbReference type="ARBA" id="ARBA00022490"/>
    </source>
</evidence>
<dbReference type="PANTHER" id="PTHR14517">
    <property type="entry name" value="RIB43A-RELATED"/>
    <property type="match status" value="1"/>
</dbReference>
<proteinExistence type="inferred from homology"/>
<name>A0ABM1C5K0_LIMPO</name>
<comment type="subcellular location">
    <subcellularLocation>
        <location evidence="1">Cytoplasm</location>
        <location evidence="1">Cytoskeleton</location>
        <location evidence="1">Flagellum axoneme</location>
    </subcellularLocation>
</comment>
<evidence type="ECO:0000256" key="5">
    <source>
        <dbReference type="ARBA" id="ARBA00023054"/>
    </source>
</evidence>
<feature type="compositionally biased region" description="Basic and acidic residues" evidence="11">
    <location>
        <begin position="263"/>
        <end position="276"/>
    </location>
</feature>
<feature type="region of interest" description="Disordered" evidence="11">
    <location>
        <begin position="108"/>
        <end position="133"/>
    </location>
</feature>
<feature type="region of interest" description="Disordered" evidence="11">
    <location>
        <begin position="250"/>
        <end position="276"/>
    </location>
</feature>
<evidence type="ECO:0000256" key="7">
    <source>
        <dbReference type="ARBA" id="ARBA00023212"/>
    </source>
</evidence>
<evidence type="ECO:0000256" key="6">
    <source>
        <dbReference type="ARBA" id="ARBA00023069"/>
    </source>
</evidence>
<evidence type="ECO:0000313" key="13">
    <source>
        <dbReference type="RefSeq" id="XP_013794605.2"/>
    </source>
</evidence>
<dbReference type="InterPro" id="IPR008805">
    <property type="entry name" value="RIB43A"/>
</dbReference>
<keyword evidence="7" id="KW-0206">Cytoskeleton</keyword>
<evidence type="ECO:0000256" key="4">
    <source>
        <dbReference type="ARBA" id="ARBA00022846"/>
    </source>
</evidence>
<dbReference type="RefSeq" id="XP_013794605.2">
    <property type="nucleotide sequence ID" value="XM_013939151.2"/>
</dbReference>
<keyword evidence="12" id="KW-1185">Reference proteome</keyword>
<keyword evidence="5 10" id="KW-0175">Coiled coil</keyword>
<keyword evidence="4" id="KW-0282">Flagellum</keyword>
<comment type="similarity">
    <text evidence="2">Belongs to the RIB43A family.</text>
</comment>
<evidence type="ECO:0000256" key="8">
    <source>
        <dbReference type="ARBA" id="ARBA00023273"/>
    </source>
</evidence>
<dbReference type="GeneID" id="106478596"/>
<evidence type="ECO:0000313" key="12">
    <source>
        <dbReference type="Proteomes" id="UP000694941"/>
    </source>
</evidence>
<evidence type="ECO:0000256" key="1">
    <source>
        <dbReference type="ARBA" id="ARBA00004611"/>
    </source>
</evidence>
<protein>
    <submittedName>
        <fullName evidence="13">RIB43A-like with coiled-coils protein 2</fullName>
    </submittedName>
</protein>
<feature type="coiled-coil region" evidence="10">
    <location>
        <begin position="162"/>
        <end position="210"/>
    </location>
</feature>
<keyword evidence="8" id="KW-0966">Cell projection</keyword>
<evidence type="ECO:0000256" key="10">
    <source>
        <dbReference type="SAM" id="Coils"/>
    </source>
</evidence>
<dbReference type="Pfam" id="PF05914">
    <property type="entry name" value="RIB43A"/>
    <property type="match status" value="1"/>
</dbReference>
<evidence type="ECO:0000256" key="11">
    <source>
        <dbReference type="SAM" id="MobiDB-lite"/>
    </source>
</evidence>
<comment type="subunit">
    <text evidence="9">Microtubule inner protein component of sperm flagellar doublet microtubules.</text>
</comment>
<keyword evidence="3" id="KW-0963">Cytoplasm</keyword>
<gene>
    <name evidence="13" type="primary">LOC106478596</name>
</gene>
<reference evidence="13" key="1">
    <citation type="submission" date="2025-08" db="UniProtKB">
        <authorList>
            <consortium name="RefSeq"/>
        </authorList>
    </citation>
    <scope>IDENTIFICATION</scope>
    <source>
        <tissue evidence="13">Muscle</tissue>
    </source>
</reference>
<keyword evidence="6" id="KW-0969">Cilium</keyword>
<accession>A0ABM1C5K0</accession>
<organism evidence="12 13">
    <name type="scientific">Limulus polyphemus</name>
    <name type="common">Atlantic horseshoe crab</name>
    <dbReference type="NCBI Taxonomy" id="6850"/>
    <lineage>
        <taxon>Eukaryota</taxon>
        <taxon>Metazoa</taxon>
        <taxon>Ecdysozoa</taxon>
        <taxon>Arthropoda</taxon>
        <taxon>Chelicerata</taxon>
        <taxon>Merostomata</taxon>
        <taxon>Xiphosura</taxon>
        <taxon>Limulidae</taxon>
        <taxon>Limulus</taxon>
    </lineage>
</organism>
<sequence length="373" mass="45139">MWGGNFPLDERERKEIKRRLLLEEDRKKRIFNPKQRLIGVDVSALKEQVQARKERERQEKEQDETEALGMIYNDCLATSLQNYKEEEIKELNKQLNRFRLIHQCPERRKEFDSSDPRQITEKTPSDDGSVSGAQKFEGEDLQFEERLKQQRQEVQDWLSQQIMEKKSELEKEIKEKELWEMKMLELDYKAQELQQLQKECKKAMEKATRDYNIALAQEQTQLRDQIKQREQDENYKELYNSSYGDFLTENPQTARSSFGPHRVIPDRWKGMSPEQKEEIRKGQLEQIEEKMRQKNIEANLEEDWQQIWLAQGKHQQLYDYIALRQKRKELESLQEENKRLAEEQKVREKYQNQVVYKNTITDDYFLQFNTTSR</sequence>